<evidence type="ECO:0000313" key="6">
    <source>
        <dbReference type="Proteomes" id="UP000321464"/>
    </source>
</evidence>
<protein>
    <submittedName>
        <fullName evidence="5">AraC family transcriptional regulator</fullName>
    </submittedName>
</protein>
<dbReference type="PANTHER" id="PTHR47894:SF4">
    <property type="entry name" value="HTH-TYPE TRANSCRIPTIONAL REGULATOR GADX"/>
    <property type="match status" value="1"/>
</dbReference>
<dbReference type="PROSITE" id="PS01124">
    <property type="entry name" value="HTH_ARAC_FAMILY_2"/>
    <property type="match status" value="1"/>
</dbReference>
<keyword evidence="6" id="KW-1185">Reference proteome</keyword>
<dbReference type="Proteomes" id="UP000321464">
    <property type="component" value="Unassembled WGS sequence"/>
</dbReference>
<sequence length="349" mass="38906">MIRSEFDLAFDDMDLISGTVLLHYIPLVKELGGDPEALLTGQGIDVAAAGCPDRLVNYTDVATLMGVTADALRRPDFAMRLAQRQGVQSLGPVAVLIRHAATVADALDGVCRYLYHCAPPDIAKLERRESTAVFTLEIALRQMAFRDHWIEKGLALTMDALRLMLGDDFAPIRVTMQHRAMSPREVYRDVFHCPVEFACEHNAIHFPLAMLSKPIPGRDPTILALAENYLSQVAGALPLVEHVQELIHRMLKIDQASLASVAKAMIVHPRVLQRRLAEQGTTFEAILDGVRKDMAWQLSGRINRVSQIAAMLGYAEQCVYTRACKRWYGMTPRQLIVSRQNRQAVLARS</sequence>
<dbReference type="Pfam" id="PF12833">
    <property type="entry name" value="HTH_18"/>
    <property type="match status" value="1"/>
</dbReference>
<evidence type="ECO:0000313" key="5">
    <source>
        <dbReference type="EMBL" id="GEO01526.1"/>
    </source>
</evidence>
<dbReference type="Gene3D" id="1.10.10.60">
    <property type="entry name" value="Homeodomain-like"/>
    <property type="match status" value="1"/>
</dbReference>
<evidence type="ECO:0000256" key="3">
    <source>
        <dbReference type="ARBA" id="ARBA00023163"/>
    </source>
</evidence>
<organism evidence="5 6">
    <name type="scientific">Novosphingobium sediminis</name>
    <dbReference type="NCBI Taxonomy" id="707214"/>
    <lineage>
        <taxon>Bacteria</taxon>
        <taxon>Pseudomonadati</taxon>
        <taxon>Pseudomonadota</taxon>
        <taxon>Alphaproteobacteria</taxon>
        <taxon>Sphingomonadales</taxon>
        <taxon>Sphingomonadaceae</taxon>
        <taxon>Novosphingobium</taxon>
    </lineage>
</organism>
<dbReference type="Pfam" id="PF12625">
    <property type="entry name" value="Arabinose_bd"/>
    <property type="match status" value="1"/>
</dbReference>
<dbReference type="EMBL" id="BJYR01000023">
    <property type="protein sequence ID" value="GEO01526.1"/>
    <property type="molecule type" value="Genomic_DNA"/>
</dbReference>
<gene>
    <name evidence="5" type="ORF">NSE01_33580</name>
</gene>
<dbReference type="GO" id="GO:0000976">
    <property type="term" value="F:transcription cis-regulatory region binding"/>
    <property type="evidence" value="ECO:0007669"/>
    <property type="project" value="TreeGrafter"/>
</dbReference>
<proteinExistence type="predicted"/>
<keyword evidence="2" id="KW-0238">DNA-binding</keyword>
<name>A0A512APA5_9SPHN</name>
<dbReference type="InterPro" id="IPR032687">
    <property type="entry name" value="AraC-type_N"/>
</dbReference>
<dbReference type="SMART" id="SM00342">
    <property type="entry name" value="HTH_ARAC"/>
    <property type="match status" value="1"/>
</dbReference>
<comment type="caution">
    <text evidence="5">The sequence shown here is derived from an EMBL/GenBank/DDBJ whole genome shotgun (WGS) entry which is preliminary data.</text>
</comment>
<dbReference type="PANTHER" id="PTHR47894">
    <property type="entry name" value="HTH-TYPE TRANSCRIPTIONAL REGULATOR GADX"/>
    <property type="match status" value="1"/>
</dbReference>
<keyword evidence="1" id="KW-0805">Transcription regulation</keyword>
<evidence type="ECO:0000259" key="4">
    <source>
        <dbReference type="PROSITE" id="PS01124"/>
    </source>
</evidence>
<evidence type="ECO:0000256" key="1">
    <source>
        <dbReference type="ARBA" id="ARBA00023015"/>
    </source>
</evidence>
<dbReference type="SUPFAM" id="SSF46689">
    <property type="entry name" value="Homeodomain-like"/>
    <property type="match status" value="1"/>
</dbReference>
<dbReference type="InterPro" id="IPR018060">
    <property type="entry name" value="HTH_AraC"/>
</dbReference>
<dbReference type="GO" id="GO:0003700">
    <property type="term" value="F:DNA-binding transcription factor activity"/>
    <property type="evidence" value="ECO:0007669"/>
    <property type="project" value="InterPro"/>
</dbReference>
<evidence type="ECO:0000256" key="2">
    <source>
        <dbReference type="ARBA" id="ARBA00023125"/>
    </source>
</evidence>
<dbReference type="GO" id="GO:0005829">
    <property type="term" value="C:cytosol"/>
    <property type="evidence" value="ECO:0007669"/>
    <property type="project" value="TreeGrafter"/>
</dbReference>
<reference evidence="5 6" key="1">
    <citation type="submission" date="2019-07" db="EMBL/GenBank/DDBJ databases">
        <title>Whole genome shotgun sequence of Novosphingobium sediminis NBRC 106119.</title>
        <authorList>
            <person name="Hosoyama A."/>
            <person name="Uohara A."/>
            <person name="Ohji S."/>
            <person name="Ichikawa N."/>
        </authorList>
    </citation>
    <scope>NUCLEOTIDE SEQUENCE [LARGE SCALE GENOMIC DNA]</scope>
    <source>
        <strain evidence="5 6">NBRC 106119</strain>
    </source>
</reference>
<accession>A0A512APA5</accession>
<dbReference type="AlphaFoldDB" id="A0A512APA5"/>
<keyword evidence="3" id="KW-0804">Transcription</keyword>
<dbReference type="InterPro" id="IPR009057">
    <property type="entry name" value="Homeodomain-like_sf"/>
</dbReference>
<feature type="domain" description="HTH araC/xylS-type" evidence="4">
    <location>
        <begin position="241"/>
        <end position="338"/>
    </location>
</feature>